<dbReference type="InterPro" id="IPR007627">
    <property type="entry name" value="RNA_pol_sigma70_r2"/>
</dbReference>
<dbReference type="CDD" id="cd06171">
    <property type="entry name" value="Sigma70_r4"/>
    <property type="match status" value="1"/>
</dbReference>
<dbReference type="InterPro" id="IPR013249">
    <property type="entry name" value="RNA_pol_sigma70_r4_t2"/>
</dbReference>
<keyword evidence="4" id="KW-0238">DNA-binding</keyword>
<dbReference type="GO" id="GO:0006352">
    <property type="term" value="P:DNA-templated transcription initiation"/>
    <property type="evidence" value="ECO:0007669"/>
    <property type="project" value="InterPro"/>
</dbReference>
<evidence type="ECO:0000313" key="9">
    <source>
        <dbReference type="Proteomes" id="UP000235005"/>
    </source>
</evidence>
<dbReference type="Proteomes" id="UP000235005">
    <property type="component" value="Unassembled WGS sequence"/>
</dbReference>
<evidence type="ECO:0000256" key="2">
    <source>
        <dbReference type="ARBA" id="ARBA00023015"/>
    </source>
</evidence>
<comment type="caution">
    <text evidence="8">The sequence shown here is derived from an EMBL/GenBank/DDBJ whole genome shotgun (WGS) entry which is preliminary data.</text>
</comment>
<dbReference type="InterPro" id="IPR014284">
    <property type="entry name" value="RNA_pol_sigma-70_dom"/>
</dbReference>
<evidence type="ECO:0000256" key="3">
    <source>
        <dbReference type="ARBA" id="ARBA00023082"/>
    </source>
</evidence>
<proteinExistence type="inferred from homology"/>
<evidence type="ECO:0000259" key="7">
    <source>
        <dbReference type="Pfam" id="PF08281"/>
    </source>
</evidence>
<keyword evidence="5" id="KW-0804">Transcription</keyword>
<gene>
    <name evidence="8" type="ORF">C0039_00450</name>
</gene>
<dbReference type="InterPro" id="IPR039425">
    <property type="entry name" value="RNA_pol_sigma-70-like"/>
</dbReference>
<evidence type="ECO:0000259" key="6">
    <source>
        <dbReference type="Pfam" id="PF04542"/>
    </source>
</evidence>
<dbReference type="SUPFAM" id="SSF88659">
    <property type="entry name" value="Sigma3 and sigma4 domains of RNA polymerase sigma factors"/>
    <property type="match status" value="1"/>
</dbReference>
<organism evidence="8 9">
    <name type="scientific">Pseudohalioglobus lutimaris</name>
    <dbReference type="NCBI Taxonomy" id="1737061"/>
    <lineage>
        <taxon>Bacteria</taxon>
        <taxon>Pseudomonadati</taxon>
        <taxon>Pseudomonadota</taxon>
        <taxon>Gammaproteobacteria</taxon>
        <taxon>Cellvibrionales</taxon>
        <taxon>Halieaceae</taxon>
        <taxon>Pseudohalioglobus</taxon>
    </lineage>
</organism>
<dbReference type="InterPro" id="IPR036388">
    <property type="entry name" value="WH-like_DNA-bd_sf"/>
</dbReference>
<dbReference type="GO" id="GO:0016987">
    <property type="term" value="F:sigma factor activity"/>
    <property type="evidence" value="ECO:0007669"/>
    <property type="project" value="UniProtKB-KW"/>
</dbReference>
<keyword evidence="9" id="KW-1185">Reference proteome</keyword>
<dbReference type="Gene3D" id="1.10.1740.10">
    <property type="match status" value="1"/>
</dbReference>
<reference evidence="8 9" key="1">
    <citation type="submission" date="2018-01" db="EMBL/GenBank/DDBJ databases">
        <title>The draft genome sequence of Halioglobus lutimaris HF004.</title>
        <authorList>
            <person name="Du Z.-J."/>
            <person name="Shi M.-J."/>
        </authorList>
    </citation>
    <scope>NUCLEOTIDE SEQUENCE [LARGE SCALE GENOMIC DNA]</scope>
    <source>
        <strain evidence="8 9">HF004</strain>
    </source>
</reference>
<feature type="domain" description="RNA polymerase sigma-70 region 2" evidence="6">
    <location>
        <begin position="44"/>
        <end position="107"/>
    </location>
</feature>
<keyword evidence="3" id="KW-0731">Sigma factor</keyword>
<feature type="domain" description="RNA polymerase sigma factor 70 region 4 type 2" evidence="7">
    <location>
        <begin position="137"/>
        <end position="183"/>
    </location>
</feature>
<dbReference type="AlphaFoldDB" id="A0A2N5X836"/>
<dbReference type="SUPFAM" id="SSF88946">
    <property type="entry name" value="Sigma2 domain of RNA polymerase sigma factors"/>
    <property type="match status" value="1"/>
</dbReference>
<comment type="similarity">
    <text evidence="1">Belongs to the sigma-70 factor family. ECF subfamily.</text>
</comment>
<dbReference type="InterPro" id="IPR013325">
    <property type="entry name" value="RNA_pol_sigma_r2"/>
</dbReference>
<protein>
    <submittedName>
        <fullName evidence="8">RNA polymerase subunit sigma-24</fullName>
    </submittedName>
</protein>
<dbReference type="NCBIfam" id="TIGR02937">
    <property type="entry name" value="sigma70-ECF"/>
    <property type="match status" value="1"/>
</dbReference>
<dbReference type="EMBL" id="PKUS01000001">
    <property type="protein sequence ID" value="PLW70638.1"/>
    <property type="molecule type" value="Genomic_DNA"/>
</dbReference>
<evidence type="ECO:0000256" key="1">
    <source>
        <dbReference type="ARBA" id="ARBA00010641"/>
    </source>
</evidence>
<dbReference type="PANTHER" id="PTHR43133:SF58">
    <property type="entry name" value="ECF RNA POLYMERASE SIGMA FACTOR SIGD"/>
    <property type="match status" value="1"/>
</dbReference>
<dbReference type="Pfam" id="PF08281">
    <property type="entry name" value="Sigma70_r4_2"/>
    <property type="match status" value="1"/>
</dbReference>
<sequence>MAACLERMPEIQERDYSADETRWSLLMISAQSGNETDYRQLLSELSDMVNNYLVSRLGGYDFIDDCAQEVLIAVHEARHTYDPRRKFRPWLFAIIRHKSIDAIRRQAVRTELHAGHCTVEDHIAGDTPLESGMTAGRLISALSPRHREAIKLTKILGFTTAEAASRLAISESAMKVRVHRAVSSLRKLMEAEAL</sequence>
<dbReference type="Pfam" id="PF04542">
    <property type="entry name" value="Sigma70_r2"/>
    <property type="match status" value="1"/>
</dbReference>
<evidence type="ECO:0000256" key="4">
    <source>
        <dbReference type="ARBA" id="ARBA00023125"/>
    </source>
</evidence>
<dbReference type="InterPro" id="IPR013324">
    <property type="entry name" value="RNA_pol_sigma_r3/r4-like"/>
</dbReference>
<name>A0A2N5X836_9GAMM</name>
<accession>A0A2N5X836</accession>
<dbReference type="GO" id="GO:0003677">
    <property type="term" value="F:DNA binding"/>
    <property type="evidence" value="ECO:0007669"/>
    <property type="project" value="UniProtKB-KW"/>
</dbReference>
<keyword evidence="2" id="KW-0805">Transcription regulation</keyword>
<dbReference type="Gene3D" id="1.10.10.10">
    <property type="entry name" value="Winged helix-like DNA-binding domain superfamily/Winged helix DNA-binding domain"/>
    <property type="match status" value="1"/>
</dbReference>
<evidence type="ECO:0000256" key="5">
    <source>
        <dbReference type="ARBA" id="ARBA00023163"/>
    </source>
</evidence>
<dbReference type="PANTHER" id="PTHR43133">
    <property type="entry name" value="RNA POLYMERASE ECF-TYPE SIGMA FACTO"/>
    <property type="match status" value="1"/>
</dbReference>
<evidence type="ECO:0000313" key="8">
    <source>
        <dbReference type="EMBL" id="PLW70638.1"/>
    </source>
</evidence>